<evidence type="ECO:0000313" key="2">
    <source>
        <dbReference type="EMBL" id="VAW03409.1"/>
    </source>
</evidence>
<name>A0A3B0SSF0_9ZZZZ</name>
<accession>A0A3B0SSF0</accession>
<evidence type="ECO:0000259" key="1">
    <source>
        <dbReference type="Pfam" id="PF00582"/>
    </source>
</evidence>
<dbReference type="Gene3D" id="3.40.50.620">
    <property type="entry name" value="HUPs"/>
    <property type="match status" value="1"/>
</dbReference>
<dbReference type="InterPro" id="IPR006015">
    <property type="entry name" value="Universal_stress_UspA"/>
</dbReference>
<sequence>SDELASDVLRVADSFARGNGANLRAVSVWPPLSVETSAFATDMGVTGAIAGRTSVEIHQEGRAMCQERLGDLVEKYAPGASATILDGDASQAVSDFAEEVDADLVVIGSHQRGFWGALFQGSASRHFIHDAPCAVFIVTKAYAKKLDW</sequence>
<protein>
    <recommendedName>
        <fullName evidence="1">UspA domain-containing protein</fullName>
    </recommendedName>
</protein>
<dbReference type="InterPro" id="IPR006016">
    <property type="entry name" value="UspA"/>
</dbReference>
<feature type="domain" description="UspA" evidence="1">
    <location>
        <begin position="5"/>
        <end position="138"/>
    </location>
</feature>
<gene>
    <name evidence="2" type="ORF">MNBD_ALPHA05-214</name>
</gene>
<dbReference type="PRINTS" id="PR01438">
    <property type="entry name" value="UNVRSLSTRESS"/>
</dbReference>
<dbReference type="EMBL" id="UOEH01000394">
    <property type="protein sequence ID" value="VAW03409.1"/>
    <property type="molecule type" value="Genomic_DNA"/>
</dbReference>
<dbReference type="PANTHER" id="PTHR31964">
    <property type="entry name" value="ADENINE NUCLEOTIDE ALPHA HYDROLASES-LIKE SUPERFAMILY PROTEIN"/>
    <property type="match status" value="1"/>
</dbReference>
<proteinExistence type="predicted"/>
<dbReference type="Pfam" id="PF00582">
    <property type="entry name" value="Usp"/>
    <property type="match status" value="1"/>
</dbReference>
<dbReference type="CDD" id="cd00293">
    <property type="entry name" value="USP-like"/>
    <property type="match status" value="1"/>
</dbReference>
<dbReference type="AlphaFoldDB" id="A0A3B0SSF0"/>
<reference evidence="2" key="1">
    <citation type="submission" date="2018-06" db="EMBL/GenBank/DDBJ databases">
        <authorList>
            <person name="Zhirakovskaya E."/>
        </authorList>
    </citation>
    <scope>NUCLEOTIDE SEQUENCE</scope>
</reference>
<dbReference type="PANTHER" id="PTHR31964:SF113">
    <property type="entry name" value="USPA DOMAIN-CONTAINING PROTEIN"/>
    <property type="match status" value="1"/>
</dbReference>
<organism evidence="2">
    <name type="scientific">hydrothermal vent metagenome</name>
    <dbReference type="NCBI Taxonomy" id="652676"/>
    <lineage>
        <taxon>unclassified sequences</taxon>
        <taxon>metagenomes</taxon>
        <taxon>ecological metagenomes</taxon>
    </lineage>
</organism>
<feature type="non-terminal residue" evidence="2">
    <location>
        <position position="1"/>
    </location>
</feature>
<dbReference type="SUPFAM" id="SSF52402">
    <property type="entry name" value="Adenine nucleotide alpha hydrolases-like"/>
    <property type="match status" value="1"/>
</dbReference>
<dbReference type="InterPro" id="IPR014729">
    <property type="entry name" value="Rossmann-like_a/b/a_fold"/>
</dbReference>